<gene>
    <name evidence="2" type="ORF">DW729_01615</name>
</gene>
<sequence length="462" mass="51798">MFLDIDKKPQDRVAAIDDSKQSVTYGELCAFSEEFEQSVISRSLIVIFAQNSIGSLMGYVASLSAKIVPLILSANTDRELYEQLIEKYAPQYIWSPESMCDNFKGERLFSKCNYVLMKVASCSPPLYKELSLLLPTSGSTGSPKLVRHSYRNIEANAHNVAMLFGLTKNEIPVVALPMHYTMGLSVITSHLLVGAKLFISSKSLMDRSFWSDLKEYKVSSFTGVPFSYEIMDKIHFFKMDLPDLKIITQGGGKLSSELFKKCSEYAIQTNKKFIPTYGQTEGTARMAFLKPERAVDKIGSIGQAIPNGTLSIIDSEGVETTEGEAIGEMIYRGENVTLGYAVCKEDLQKGDDNNGILHTGDIVRRDSEGFYFIVGRMKRFLKIFGLRIGLDEVEYLVKSNFNTDCVCSGSDDFLEIRITNREIENAVQAFIMEKTKLFHKNIRVITVESIERNETGKVVLNK</sequence>
<comment type="caution">
    <text evidence="2">The sequence shown here is derived from an EMBL/GenBank/DDBJ whole genome shotgun (WGS) entry which is preliminary data.</text>
</comment>
<dbReference type="InterPro" id="IPR020845">
    <property type="entry name" value="AMP-binding_CS"/>
</dbReference>
<dbReference type="EMBL" id="QSKL01000001">
    <property type="protein sequence ID" value="RHE62099.1"/>
    <property type="molecule type" value="Genomic_DNA"/>
</dbReference>
<dbReference type="PANTHER" id="PTHR24096">
    <property type="entry name" value="LONG-CHAIN-FATTY-ACID--COA LIGASE"/>
    <property type="match status" value="1"/>
</dbReference>
<feature type="domain" description="AMP-dependent synthetase/ligase" evidence="1">
    <location>
        <begin position="7"/>
        <end position="340"/>
    </location>
</feature>
<organism evidence="2 3">
    <name type="scientific">Bacteroides uniformis</name>
    <dbReference type="NCBI Taxonomy" id="820"/>
    <lineage>
        <taxon>Bacteria</taxon>
        <taxon>Pseudomonadati</taxon>
        <taxon>Bacteroidota</taxon>
        <taxon>Bacteroidia</taxon>
        <taxon>Bacteroidales</taxon>
        <taxon>Bacteroidaceae</taxon>
        <taxon>Bacteroides</taxon>
    </lineage>
</organism>
<evidence type="ECO:0000313" key="3">
    <source>
        <dbReference type="Proteomes" id="UP000284640"/>
    </source>
</evidence>
<dbReference type="GO" id="GO:0016405">
    <property type="term" value="F:CoA-ligase activity"/>
    <property type="evidence" value="ECO:0007669"/>
    <property type="project" value="TreeGrafter"/>
</dbReference>
<name>A0A414JTU2_BACUN</name>
<evidence type="ECO:0000313" key="2">
    <source>
        <dbReference type="EMBL" id="RHE62099.1"/>
    </source>
</evidence>
<dbReference type="Pfam" id="PF00501">
    <property type="entry name" value="AMP-binding"/>
    <property type="match status" value="1"/>
</dbReference>
<dbReference type="RefSeq" id="WP_118930814.1">
    <property type="nucleotide sequence ID" value="NZ_JAQDIY010000005.1"/>
</dbReference>
<dbReference type="PANTHER" id="PTHR24096:SF267">
    <property type="entry name" value="MALONATE--COA LIGASE ACSF3, MITOCHONDRIAL"/>
    <property type="match status" value="1"/>
</dbReference>
<dbReference type="AlphaFoldDB" id="A0A414JTU2"/>
<dbReference type="InterPro" id="IPR042099">
    <property type="entry name" value="ANL_N_sf"/>
</dbReference>
<reference evidence="2 3" key="1">
    <citation type="submission" date="2018-08" db="EMBL/GenBank/DDBJ databases">
        <title>A genome reference for cultivated species of the human gut microbiota.</title>
        <authorList>
            <person name="Zou Y."/>
            <person name="Xue W."/>
            <person name="Luo G."/>
        </authorList>
    </citation>
    <scope>NUCLEOTIDE SEQUENCE [LARGE SCALE GENOMIC DNA]</scope>
    <source>
        <strain evidence="2 3">AM27-46</strain>
    </source>
</reference>
<dbReference type="InterPro" id="IPR000873">
    <property type="entry name" value="AMP-dep_synth/lig_dom"/>
</dbReference>
<dbReference type="SUPFAM" id="SSF56801">
    <property type="entry name" value="Acetyl-CoA synthetase-like"/>
    <property type="match status" value="1"/>
</dbReference>
<protein>
    <submittedName>
        <fullName evidence="2">O-succinylbenzoate--CoA ligase</fullName>
    </submittedName>
</protein>
<evidence type="ECO:0000259" key="1">
    <source>
        <dbReference type="Pfam" id="PF00501"/>
    </source>
</evidence>
<dbReference type="Proteomes" id="UP000284640">
    <property type="component" value="Unassembled WGS sequence"/>
</dbReference>
<proteinExistence type="predicted"/>
<keyword evidence="2" id="KW-0436">Ligase</keyword>
<dbReference type="Gene3D" id="3.40.50.12780">
    <property type="entry name" value="N-terminal domain of ligase-like"/>
    <property type="match status" value="1"/>
</dbReference>
<accession>A0A414JTU2</accession>
<dbReference type="PROSITE" id="PS00455">
    <property type="entry name" value="AMP_BINDING"/>
    <property type="match status" value="1"/>
</dbReference>